<dbReference type="CDD" id="cd06533">
    <property type="entry name" value="Glyco_transf_WecG_TagA"/>
    <property type="match status" value="1"/>
</dbReference>
<evidence type="ECO:0000313" key="3">
    <source>
        <dbReference type="EMBL" id="TWJ16717.1"/>
    </source>
</evidence>
<dbReference type="GO" id="GO:0016758">
    <property type="term" value="F:hexosyltransferase activity"/>
    <property type="evidence" value="ECO:0007669"/>
    <property type="project" value="TreeGrafter"/>
</dbReference>
<dbReference type="Pfam" id="PF03808">
    <property type="entry name" value="Glyco_tran_WecG"/>
    <property type="match status" value="1"/>
</dbReference>
<protein>
    <submittedName>
        <fullName evidence="3">N-acetylglucosaminyldiphosphoundecaprenol N-acetyl-beta-D-mannosaminyltransferase</fullName>
    </submittedName>
</protein>
<dbReference type="InterPro" id="IPR004629">
    <property type="entry name" value="WecG_TagA_CpsF"/>
</dbReference>
<organism evidence="3 4">
    <name type="scientific">Geobacter argillaceus</name>
    <dbReference type="NCBI Taxonomy" id="345631"/>
    <lineage>
        <taxon>Bacteria</taxon>
        <taxon>Pseudomonadati</taxon>
        <taxon>Thermodesulfobacteriota</taxon>
        <taxon>Desulfuromonadia</taxon>
        <taxon>Geobacterales</taxon>
        <taxon>Geobacteraceae</taxon>
        <taxon>Geobacter</taxon>
    </lineage>
</organism>
<keyword evidence="4" id="KW-1185">Reference proteome</keyword>
<dbReference type="OrthoDB" id="9808602at2"/>
<name>A0A562VG70_9BACT</name>
<dbReference type="PANTHER" id="PTHR34136">
    <property type="match status" value="1"/>
</dbReference>
<keyword evidence="2 3" id="KW-0808">Transferase</keyword>
<keyword evidence="1" id="KW-0328">Glycosyltransferase</keyword>
<proteinExistence type="predicted"/>
<dbReference type="Proteomes" id="UP000319449">
    <property type="component" value="Unassembled WGS sequence"/>
</dbReference>
<dbReference type="NCBIfam" id="TIGR00696">
    <property type="entry name" value="wecG_tagA_cpsF"/>
    <property type="match status" value="1"/>
</dbReference>
<sequence length="271" mass="30370">METISLFGYKISRSGLTADVLTALGWLGSRDTARYVACANPHSLVVASRDSHFRTALQSADLLLPDGIGIVHSTKLLGVPPMTRVAGYDFFLRFTAEAARLKGVRYYFLGATPAALRLIRQRLAREFPSIIVCGSYAPPFTDTFSAEENGKIVAGINRAEPDVLWVGMTAPKQEKWIIDHRGSLQVSCIGAIGAVFDFYSGIARRSPVFWQRLGLEWLHRLCREPTRLWQRSFISAPLFVLMVVREFVRSRLHPEGTGHKRKPLRISKTRL</sequence>
<comment type="caution">
    <text evidence="3">The sequence shown here is derived from an EMBL/GenBank/DDBJ whole genome shotgun (WGS) entry which is preliminary data.</text>
</comment>
<dbReference type="PANTHER" id="PTHR34136:SF1">
    <property type="entry name" value="UDP-N-ACETYL-D-MANNOSAMINURONIC ACID TRANSFERASE"/>
    <property type="match status" value="1"/>
</dbReference>
<dbReference type="EMBL" id="VLLN01000025">
    <property type="protein sequence ID" value="TWJ16717.1"/>
    <property type="molecule type" value="Genomic_DNA"/>
</dbReference>
<evidence type="ECO:0000256" key="2">
    <source>
        <dbReference type="ARBA" id="ARBA00022679"/>
    </source>
</evidence>
<evidence type="ECO:0000256" key="1">
    <source>
        <dbReference type="ARBA" id="ARBA00022676"/>
    </source>
</evidence>
<dbReference type="RefSeq" id="WP_145024754.1">
    <property type="nucleotide sequence ID" value="NZ_VLLN01000025.1"/>
</dbReference>
<gene>
    <name evidence="3" type="ORF">JN12_03289</name>
</gene>
<evidence type="ECO:0000313" key="4">
    <source>
        <dbReference type="Proteomes" id="UP000319449"/>
    </source>
</evidence>
<dbReference type="AlphaFoldDB" id="A0A562VG70"/>
<accession>A0A562VG70</accession>
<reference evidence="3 4" key="1">
    <citation type="submission" date="2019-07" db="EMBL/GenBank/DDBJ databases">
        <title>Genomic Encyclopedia of Archaeal and Bacterial Type Strains, Phase II (KMG-II): from individual species to whole genera.</title>
        <authorList>
            <person name="Goeker M."/>
        </authorList>
    </citation>
    <scope>NUCLEOTIDE SEQUENCE [LARGE SCALE GENOMIC DNA]</scope>
    <source>
        <strain evidence="3 4">ATCC BAA-1139</strain>
    </source>
</reference>